<dbReference type="Proteomes" id="UP001551329">
    <property type="component" value="Unassembled WGS sequence"/>
</dbReference>
<evidence type="ECO:0008006" key="4">
    <source>
        <dbReference type="Google" id="ProtNLM"/>
    </source>
</evidence>
<evidence type="ECO:0000256" key="1">
    <source>
        <dbReference type="SAM" id="MobiDB-lite"/>
    </source>
</evidence>
<reference evidence="2 3" key="1">
    <citation type="submission" date="2024-06" db="EMBL/GenBank/DDBJ databases">
        <title>The Natural Products Discovery Center: Release of the First 8490 Sequenced Strains for Exploring Actinobacteria Biosynthetic Diversity.</title>
        <authorList>
            <person name="Kalkreuter E."/>
            <person name="Kautsar S.A."/>
            <person name="Yang D."/>
            <person name="Bader C.D."/>
            <person name="Teijaro C.N."/>
            <person name="Fluegel L."/>
            <person name="Davis C.M."/>
            <person name="Simpson J.R."/>
            <person name="Lauterbach L."/>
            <person name="Steele A.D."/>
            <person name="Gui C."/>
            <person name="Meng S."/>
            <person name="Li G."/>
            <person name="Viehrig K."/>
            <person name="Ye F."/>
            <person name="Su P."/>
            <person name="Kiefer A.F."/>
            <person name="Nichols A."/>
            <person name="Cepeda A.J."/>
            <person name="Yan W."/>
            <person name="Fan B."/>
            <person name="Jiang Y."/>
            <person name="Adhikari A."/>
            <person name="Zheng C.-J."/>
            <person name="Schuster L."/>
            <person name="Cowan T.M."/>
            <person name="Smanski M.J."/>
            <person name="Chevrette M.G."/>
            <person name="De Carvalho L.P.S."/>
            <person name="Shen B."/>
        </authorList>
    </citation>
    <scope>NUCLEOTIDE SEQUENCE [LARGE SCALE GENOMIC DNA]</scope>
    <source>
        <strain evidence="2 3">NPDC045974</strain>
    </source>
</reference>
<keyword evidence="3" id="KW-1185">Reference proteome</keyword>
<evidence type="ECO:0000313" key="3">
    <source>
        <dbReference type="Proteomes" id="UP001551329"/>
    </source>
</evidence>
<accession>A0ABV3CDI5</accession>
<gene>
    <name evidence="2" type="ORF">AB0A88_22255</name>
</gene>
<protein>
    <recommendedName>
        <fullName evidence="4">Phosphoadenosine phosphosulphate reductase domain-containing protein</fullName>
    </recommendedName>
</protein>
<evidence type="ECO:0000313" key="2">
    <source>
        <dbReference type="EMBL" id="MEU7072847.1"/>
    </source>
</evidence>
<proteinExistence type="predicted"/>
<sequence length="454" mass="49730">MTSLTLFDPDLDEAGPATSSSGGLAPAEVASTAALESFRAAKHKSLNFGLGVDSTALTLAIINDPTAFGIAEDFSDFSIVTAMTGFEFPDTIADVENHVLPLLREKGIRYTQVARAGRPDSAGVEVLSDTTNPGKVFSRGPWTLMDEMEENGTVPQYAGGHACSQKHKAFPIERLQLQRSGGQTVGKLFGYNADEYKRAAKANKFQAERNKKAGYETFALDYPLLRLGWGREDVQGYVKDRLGVDMSKSYCPVCPFSGVCSPQLDHLKRLRKYPDLAARVLRLEYVAMALNDNMSLYKKDTLFSRVTDDQNAEALGQFNARLDEETWAVYRLRRAYTPGRRPKCKTAHGDRCAKPECRDSSIKGTVYRSVETVRAGSRTEAGAFLRNAATALGRPVEHSTKAHGVGIDRVHTRVRPDSKTYGTVEDFYVTAPAGVQDKARDGFADVWAAMTAGQ</sequence>
<name>A0ABV3CDI5_9ACTN</name>
<dbReference type="RefSeq" id="WP_358476115.1">
    <property type="nucleotide sequence ID" value="NZ_JBEZAE010000015.1"/>
</dbReference>
<organism evidence="2 3">
    <name type="scientific">Streptomyces narbonensis</name>
    <dbReference type="NCBI Taxonomy" id="67333"/>
    <lineage>
        <taxon>Bacteria</taxon>
        <taxon>Bacillati</taxon>
        <taxon>Actinomycetota</taxon>
        <taxon>Actinomycetes</taxon>
        <taxon>Kitasatosporales</taxon>
        <taxon>Streptomycetaceae</taxon>
        <taxon>Streptomyces</taxon>
    </lineage>
</organism>
<feature type="region of interest" description="Disordered" evidence="1">
    <location>
        <begin position="1"/>
        <end position="25"/>
    </location>
</feature>
<dbReference type="EMBL" id="JBEZAE010000015">
    <property type="protein sequence ID" value="MEU7072847.1"/>
    <property type="molecule type" value="Genomic_DNA"/>
</dbReference>
<comment type="caution">
    <text evidence="2">The sequence shown here is derived from an EMBL/GenBank/DDBJ whole genome shotgun (WGS) entry which is preliminary data.</text>
</comment>